<dbReference type="EMBL" id="CP053840">
    <property type="protein sequence ID" value="QKF66962.1"/>
    <property type="molecule type" value="Genomic_DNA"/>
</dbReference>
<dbReference type="KEGG" id="avp:AVENP_1408"/>
<evidence type="ECO:0000313" key="3">
    <source>
        <dbReference type="Proteomes" id="UP000503482"/>
    </source>
</evidence>
<sequence length="225" mass="27039">MIIPLFANLFYILFAFIYSKIIYNIIKNRLVQLLAFLVILILPFNDILIQKVIKSYYETFKMKPIIYDFPKKDDDGKIESLDLTQSPINYFTQFVDEKENTFNKRIKNFLEIKMPQTESENKYLKIKFLRKTIQSEIIKNPSARYTINIQTNEKLFGLYNEIKYQLIDRHDNKILVETISANFPYQKNNFRNKYLHWNIERNDISKFDIINEKDIIEKLLDAGHI</sequence>
<accession>A0AAE7BAT8</accession>
<keyword evidence="1" id="KW-0812">Transmembrane</keyword>
<name>A0AAE7BAT8_9BACT</name>
<feature type="transmembrane region" description="Helical" evidence="1">
    <location>
        <begin position="33"/>
        <end position="53"/>
    </location>
</feature>
<evidence type="ECO:0000313" key="2">
    <source>
        <dbReference type="EMBL" id="QKF66962.1"/>
    </source>
</evidence>
<keyword evidence="1" id="KW-0472">Membrane</keyword>
<proteinExistence type="predicted"/>
<dbReference type="Proteomes" id="UP000503482">
    <property type="component" value="Chromosome"/>
</dbReference>
<keyword evidence="3" id="KW-1185">Reference proteome</keyword>
<keyword evidence="1" id="KW-1133">Transmembrane helix</keyword>
<gene>
    <name evidence="2" type="ORF">AVENP_1408</name>
</gene>
<reference evidence="2 3" key="1">
    <citation type="submission" date="2020-05" db="EMBL/GenBank/DDBJ databases">
        <title>Complete genome sequencing of Campylobacter and Arcobacter type strains.</title>
        <authorList>
            <person name="Miller W.G."/>
            <person name="Yee E."/>
        </authorList>
    </citation>
    <scope>NUCLEOTIDE SEQUENCE [LARGE SCALE GENOMIC DNA]</scope>
    <source>
        <strain evidence="2 3">LMG 26156</strain>
    </source>
</reference>
<organism evidence="2 3">
    <name type="scientific">Arcobacter venerupis</name>
    <dbReference type="NCBI Taxonomy" id="1054033"/>
    <lineage>
        <taxon>Bacteria</taxon>
        <taxon>Pseudomonadati</taxon>
        <taxon>Campylobacterota</taxon>
        <taxon>Epsilonproteobacteria</taxon>
        <taxon>Campylobacterales</taxon>
        <taxon>Arcobacteraceae</taxon>
        <taxon>Arcobacter</taxon>
    </lineage>
</organism>
<dbReference type="AlphaFoldDB" id="A0AAE7BAT8"/>
<feature type="transmembrane region" description="Helical" evidence="1">
    <location>
        <begin position="6"/>
        <end position="26"/>
    </location>
</feature>
<protein>
    <submittedName>
        <fullName evidence="2">Membrane protein</fullName>
    </submittedName>
</protein>
<dbReference type="RefSeq" id="WP_128358604.1">
    <property type="nucleotide sequence ID" value="NZ_CP053840.1"/>
</dbReference>
<evidence type="ECO:0000256" key="1">
    <source>
        <dbReference type="SAM" id="Phobius"/>
    </source>
</evidence>